<dbReference type="GO" id="GO:0046872">
    <property type="term" value="F:metal ion binding"/>
    <property type="evidence" value="ECO:0007669"/>
    <property type="project" value="UniProtKB-KW"/>
</dbReference>
<dbReference type="SUPFAM" id="SSF53187">
    <property type="entry name" value="Zn-dependent exopeptidases"/>
    <property type="match status" value="1"/>
</dbReference>
<comment type="cofactor">
    <cofactor evidence="1">
        <name>Zn(2+)</name>
        <dbReference type="ChEBI" id="CHEBI:29105"/>
    </cofactor>
</comment>
<dbReference type="Gene3D" id="3.40.630.10">
    <property type="entry name" value="Zn peptidases"/>
    <property type="match status" value="1"/>
</dbReference>
<feature type="non-terminal residue" evidence="6">
    <location>
        <position position="88"/>
    </location>
</feature>
<dbReference type="EMBL" id="BARS01056844">
    <property type="protein sequence ID" value="GAG46298.1"/>
    <property type="molecule type" value="Genomic_DNA"/>
</dbReference>
<dbReference type="AlphaFoldDB" id="X0YC41"/>
<organism evidence="6">
    <name type="scientific">marine sediment metagenome</name>
    <dbReference type="NCBI Taxonomy" id="412755"/>
    <lineage>
        <taxon>unclassified sequences</taxon>
        <taxon>metagenomes</taxon>
        <taxon>ecological metagenomes</taxon>
    </lineage>
</organism>
<dbReference type="GO" id="GO:0016788">
    <property type="term" value="F:hydrolase activity, acting on ester bonds"/>
    <property type="evidence" value="ECO:0007669"/>
    <property type="project" value="InterPro"/>
</dbReference>
<reference evidence="6" key="1">
    <citation type="journal article" date="2014" name="Front. Microbiol.">
        <title>High frequency of phylogenetically diverse reductive dehalogenase-homologous genes in deep subseafloor sedimentary metagenomes.</title>
        <authorList>
            <person name="Kawai M."/>
            <person name="Futagami T."/>
            <person name="Toyoda A."/>
            <person name="Takaki Y."/>
            <person name="Nishi S."/>
            <person name="Hori S."/>
            <person name="Arai W."/>
            <person name="Tsubouchi T."/>
            <person name="Morono Y."/>
            <person name="Uchiyama I."/>
            <person name="Ito T."/>
            <person name="Fujiyama A."/>
            <person name="Inagaki F."/>
            <person name="Takami H."/>
        </authorList>
    </citation>
    <scope>NUCLEOTIDE SEQUENCE</scope>
    <source>
        <strain evidence="6">Expedition CK06-06</strain>
    </source>
</reference>
<evidence type="ECO:0000256" key="3">
    <source>
        <dbReference type="ARBA" id="ARBA00022801"/>
    </source>
</evidence>
<evidence type="ECO:0000313" key="6">
    <source>
        <dbReference type="EMBL" id="GAG46298.1"/>
    </source>
</evidence>
<keyword evidence="2" id="KW-0479">Metal-binding</keyword>
<evidence type="ECO:0000256" key="1">
    <source>
        <dbReference type="ARBA" id="ARBA00001947"/>
    </source>
</evidence>
<name>X0YC41_9ZZZZ</name>
<proteinExistence type="predicted"/>
<sequence>MFPITELRVTMGTKTIKQHILPASSLGNARTLTVIRYGDQTAGNKVYIQAGLHADEAPGFLVIHHLINLLDEADAANKIDAQILLVPV</sequence>
<protein>
    <recommendedName>
        <fullName evidence="5">Succinylglutamate desuccinylase/Aspartoacylase catalytic domain-containing protein</fullName>
    </recommendedName>
</protein>
<accession>X0YC41</accession>
<keyword evidence="4" id="KW-0862">Zinc</keyword>
<feature type="domain" description="Succinylglutamate desuccinylase/Aspartoacylase catalytic" evidence="5">
    <location>
        <begin position="43"/>
        <end position="85"/>
    </location>
</feature>
<evidence type="ECO:0000256" key="2">
    <source>
        <dbReference type="ARBA" id="ARBA00022723"/>
    </source>
</evidence>
<keyword evidence="3" id="KW-0378">Hydrolase</keyword>
<dbReference type="InterPro" id="IPR055438">
    <property type="entry name" value="AstE_AspA_cat"/>
</dbReference>
<evidence type="ECO:0000256" key="4">
    <source>
        <dbReference type="ARBA" id="ARBA00022833"/>
    </source>
</evidence>
<evidence type="ECO:0000259" key="5">
    <source>
        <dbReference type="Pfam" id="PF24827"/>
    </source>
</evidence>
<dbReference type="Pfam" id="PF24827">
    <property type="entry name" value="AstE_AspA_cat"/>
    <property type="match status" value="1"/>
</dbReference>
<comment type="caution">
    <text evidence="6">The sequence shown here is derived from an EMBL/GenBank/DDBJ whole genome shotgun (WGS) entry which is preliminary data.</text>
</comment>
<gene>
    <name evidence="6" type="ORF">S01H1_83572</name>
</gene>